<dbReference type="OrthoDB" id="9977471at2759"/>
<dbReference type="Pfam" id="PF03022">
    <property type="entry name" value="MRJP"/>
    <property type="match status" value="1"/>
</dbReference>
<dbReference type="PANTHER" id="PTHR10009:SF18">
    <property type="entry name" value="PROTEIN YELLOW-LIKE PROTEIN"/>
    <property type="match status" value="1"/>
</dbReference>
<proteinExistence type="inferred from homology"/>
<dbReference type="GeneID" id="106052404"/>
<dbReference type="RefSeq" id="XP_055898673.1">
    <property type="nucleotide sequence ID" value="XM_056042698.1"/>
</dbReference>
<dbReference type="SUPFAM" id="SSF63825">
    <property type="entry name" value="YWTD domain"/>
    <property type="match status" value="1"/>
</dbReference>
<evidence type="ECO:0000256" key="2">
    <source>
        <dbReference type="ARBA" id="ARBA00009127"/>
    </source>
</evidence>
<evidence type="ECO:0000256" key="3">
    <source>
        <dbReference type="ARBA" id="ARBA00022525"/>
    </source>
</evidence>
<gene>
    <name evidence="5" type="primary">LOC106052404</name>
</gene>
<dbReference type="OMA" id="VEVIHEW"/>
<dbReference type="InterPro" id="IPR017996">
    <property type="entry name" value="MRJP/yellow-related"/>
</dbReference>
<evidence type="ECO:0000313" key="4">
    <source>
        <dbReference type="Proteomes" id="UP001165740"/>
    </source>
</evidence>
<comment type="similarity">
    <text evidence="2">Belongs to the major royal jelly protein family.</text>
</comment>
<dbReference type="Gene3D" id="2.120.10.30">
    <property type="entry name" value="TolB, C-terminal domain"/>
    <property type="match status" value="1"/>
</dbReference>
<organism evidence="4 5">
    <name type="scientific">Biomphalaria glabrata</name>
    <name type="common">Bloodfluke planorb</name>
    <name type="synonym">Freshwater snail</name>
    <dbReference type="NCBI Taxonomy" id="6526"/>
    <lineage>
        <taxon>Eukaryota</taxon>
        <taxon>Metazoa</taxon>
        <taxon>Spiralia</taxon>
        <taxon>Lophotrochozoa</taxon>
        <taxon>Mollusca</taxon>
        <taxon>Gastropoda</taxon>
        <taxon>Heterobranchia</taxon>
        <taxon>Euthyneura</taxon>
        <taxon>Panpulmonata</taxon>
        <taxon>Hygrophila</taxon>
        <taxon>Lymnaeoidea</taxon>
        <taxon>Planorbidae</taxon>
        <taxon>Biomphalaria</taxon>
    </lineage>
</organism>
<name>A0A9W3BGW4_BIOGL</name>
<reference evidence="5" key="1">
    <citation type="submission" date="2025-08" db="UniProtKB">
        <authorList>
            <consortium name="RefSeq"/>
        </authorList>
    </citation>
    <scope>IDENTIFICATION</scope>
</reference>
<evidence type="ECO:0000313" key="5">
    <source>
        <dbReference type="RefSeq" id="XP_055898673.1"/>
    </source>
</evidence>
<comment type="subcellular location">
    <subcellularLocation>
        <location evidence="1">Secreted</location>
    </subcellularLocation>
</comment>
<sequence length="438" mass="49130">MYSSHLNFKAYRMTSPATAKILLPTLLTLVTIGALPVTDTPLNSRLLLNPSQLPKVEVIHEWVSLDYDWRFSWVKDYYTERGWFDAKQNLLSSIDIYNGDIYVTVIRLSVAVPSGLNKVVSVQGKPVLQPFPSFGRNEIGICSNLQFPFASFTDPNTGYMYVVDVGRIGRNPNAQAPCPPKLVVLDLNNKGALLRSHSFPEAVVPRHTNMVNDLVLDYVTVNSTEVKYVYITDTGNAQIIVFDVQTNQTWAFRDVSMKTDADRVFMINGVNYTMDVPVDGIAIDREYNFVYYSAVGSRKFYQIPTSVLRNNSGDFAPDLRLVGNKVSNSDGMASGKTNIYYGAGGLNALFRWPITKDMETQGSTESNVTMATQSLLAQDDNLFRWVDSMKLDTNGYLWFVSNRAPEYLNGNMDFTGAKGANFRICRVFVDDLPYLLKS</sequence>
<dbReference type="InterPro" id="IPR011042">
    <property type="entry name" value="6-blade_b-propeller_TolB-like"/>
</dbReference>
<keyword evidence="3" id="KW-0964">Secreted</keyword>
<keyword evidence="4" id="KW-1185">Reference proteome</keyword>
<evidence type="ECO:0000256" key="1">
    <source>
        <dbReference type="ARBA" id="ARBA00004613"/>
    </source>
</evidence>
<dbReference type="AlphaFoldDB" id="A0A9W3BGW4"/>
<protein>
    <submittedName>
        <fullName evidence="5">Major royal jelly protein 5-like</fullName>
    </submittedName>
</protein>
<dbReference type="Proteomes" id="UP001165740">
    <property type="component" value="Chromosome 9"/>
</dbReference>
<dbReference type="GO" id="GO:0005576">
    <property type="term" value="C:extracellular region"/>
    <property type="evidence" value="ECO:0007669"/>
    <property type="project" value="UniProtKB-SubCell"/>
</dbReference>
<dbReference type="PANTHER" id="PTHR10009">
    <property type="entry name" value="PROTEIN YELLOW-RELATED"/>
    <property type="match status" value="1"/>
</dbReference>
<accession>A0A9W3BGW4</accession>